<protein>
    <submittedName>
        <fullName evidence="2">Uncharacterized protein</fullName>
    </submittedName>
</protein>
<dbReference type="Proteomes" id="UP000271974">
    <property type="component" value="Unassembled WGS sequence"/>
</dbReference>
<dbReference type="OrthoDB" id="6153051at2759"/>
<reference evidence="2 3" key="1">
    <citation type="submission" date="2019-01" db="EMBL/GenBank/DDBJ databases">
        <title>A draft genome assembly of the solar-powered sea slug Elysia chlorotica.</title>
        <authorList>
            <person name="Cai H."/>
            <person name="Li Q."/>
            <person name="Fang X."/>
            <person name="Li J."/>
            <person name="Curtis N.E."/>
            <person name="Altenburger A."/>
            <person name="Shibata T."/>
            <person name="Feng M."/>
            <person name="Maeda T."/>
            <person name="Schwartz J.A."/>
            <person name="Shigenobu S."/>
            <person name="Lundholm N."/>
            <person name="Nishiyama T."/>
            <person name="Yang H."/>
            <person name="Hasebe M."/>
            <person name="Li S."/>
            <person name="Pierce S.K."/>
            <person name="Wang J."/>
        </authorList>
    </citation>
    <scope>NUCLEOTIDE SEQUENCE [LARGE SCALE GENOMIC DNA]</scope>
    <source>
        <strain evidence="2">EC2010</strain>
        <tissue evidence="2">Whole organism of an adult</tissue>
    </source>
</reference>
<gene>
    <name evidence="2" type="ORF">EGW08_009215</name>
</gene>
<name>A0A3S1HNL6_ELYCH</name>
<organism evidence="2 3">
    <name type="scientific">Elysia chlorotica</name>
    <name type="common">Eastern emerald elysia</name>
    <name type="synonym">Sea slug</name>
    <dbReference type="NCBI Taxonomy" id="188477"/>
    <lineage>
        <taxon>Eukaryota</taxon>
        <taxon>Metazoa</taxon>
        <taxon>Spiralia</taxon>
        <taxon>Lophotrochozoa</taxon>
        <taxon>Mollusca</taxon>
        <taxon>Gastropoda</taxon>
        <taxon>Heterobranchia</taxon>
        <taxon>Euthyneura</taxon>
        <taxon>Panpulmonata</taxon>
        <taxon>Sacoglossa</taxon>
        <taxon>Placobranchoidea</taxon>
        <taxon>Plakobranchidae</taxon>
        <taxon>Elysia</taxon>
    </lineage>
</organism>
<keyword evidence="3" id="KW-1185">Reference proteome</keyword>
<feature type="transmembrane region" description="Helical" evidence="1">
    <location>
        <begin position="12"/>
        <end position="29"/>
    </location>
</feature>
<evidence type="ECO:0000313" key="2">
    <source>
        <dbReference type="EMBL" id="RUS83027.1"/>
    </source>
</evidence>
<dbReference type="EMBL" id="RQTK01000261">
    <property type="protein sequence ID" value="RUS83027.1"/>
    <property type="molecule type" value="Genomic_DNA"/>
</dbReference>
<comment type="caution">
    <text evidence="2">The sequence shown here is derived from an EMBL/GenBank/DDBJ whole genome shotgun (WGS) entry which is preliminary data.</text>
</comment>
<evidence type="ECO:0000256" key="1">
    <source>
        <dbReference type="SAM" id="Phobius"/>
    </source>
</evidence>
<keyword evidence="1" id="KW-1133">Transmembrane helix</keyword>
<keyword evidence="1" id="KW-0472">Membrane</keyword>
<dbReference type="AlphaFoldDB" id="A0A3S1HNL6"/>
<evidence type="ECO:0000313" key="3">
    <source>
        <dbReference type="Proteomes" id="UP000271974"/>
    </source>
</evidence>
<feature type="transmembrane region" description="Helical" evidence="1">
    <location>
        <begin position="50"/>
        <end position="72"/>
    </location>
</feature>
<sequence length="123" mass="14097">MFFNTESVPIYLAMVVVVPITFDAIKIVLEDKLDFDVIINRNMLRILEAIIAIMIFPAAVIFLVLLGVHFVITKSYFAAYEILEFLTTPCFFSHVGYIISLILMFLSIQVIIILILKFIYNSL</sequence>
<keyword evidence="1" id="KW-0812">Transmembrane</keyword>
<proteinExistence type="predicted"/>
<feature type="transmembrane region" description="Helical" evidence="1">
    <location>
        <begin position="92"/>
        <end position="120"/>
    </location>
</feature>
<accession>A0A3S1HNL6</accession>